<dbReference type="EMBL" id="LRPN01000071">
    <property type="protein sequence ID" value="KWZ81591.1"/>
    <property type="molecule type" value="Genomic_DNA"/>
</dbReference>
<dbReference type="FunFam" id="3.40.50.720:FF:000084">
    <property type="entry name" value="Short-chain dehydrogenase reductase"/>
    <property type="match status" value="1"/>
</dbReference>
<dbReference type="Gene3D" id="3.40.50.720">
    <property type="entry name" value="NAD(P)-binding Rossmann-like Domain"/>
    <property type="match status" value="1"/>
</dbReference>
<dbReference type="InterPro" id="IPR036291">
    <property type="entry name" value="NAD(P)-bd_dom_sf"/>
</dbReference>
<dbReference type="InterPro" id="IPR002347">
    <property type="entry name" value="SDR_fam"/>
</dbReference>
<dbReference type="PRINTS" id="PR00080">
    <property type="entry name" value="SDRFAMILY"/>
</dbReference>
<dbReference type="SMART" id="SM00822">
    <property type="entry name" value="PKS_KR"/>
    <property type="match status" value="1"/>
</dbReference>
<dbReference type="PATRIC" id="fig|1398.22.peg.1971"/>
<evidence type="ECO:0000256" key="1">
    <source>
        <dbReference type="ARBA" id="ARBA00006484"/>
    </source>
</evidence>
<dbReference type="NCBIfam" id="NF005390">
    <property type="entry name" value="PRK06935.1"/>
    <property type="match status" value="1"/>
</dbReference>
<proteinExistence type="inferred from homology"/>
<dbReference type="PANTHER" id="PTHR42760:SF5">
    <property type="entry name" value="2-DEHYDRO-3-DEOXY-D-GLUCONATE 5-DEHYDROGENASE"/>
    <property type="match status" value="1"/>
</dbReference>
<dbReference type="InterPro" id="IPR011286">
    <property type="entry name" value="2-deoxy-D-gluc_3_DH"/>
</dbReference>
<evidence type="ECO:0000259" key="3">
    <source>
        <dbReference type="SMART" id="SM00822"/>
    </source>
</evidence>
<name>A0A133KPX0_HEYCO</name>
<dbReference type="GO" id="GO:0008678">
    <property type="term" value="F:2-deoxy-D-gluconate 3-dehydrogenase activity"/>
    <property type="evidence" value="ECO:0007669"/>
    <property type="project" value="InterPro"/>
</dbReference>
<comment type="caution">
    <text evidence="4">The sequence shown here is derived from an EMBL/GenBank/DDBJ whole genome shotgun (WGS) entry which is preliminary data.</text>
</comment>
<comment type="similarity">
    <text evidence="1">Belongs to the short-chain dehydrogenases/reductases (SDR) family.</text>
</comment>
<dbReference type="GO" id="GO:0051287">
    <property type="term" value="F:NAD binding"/>
    <property type="evidence" value="ECO:0007669"/>
    <property type="project" value="InterPro"/>
</dbReference>
<organism evidence="4 5">
    <name type="scientific">Heyndrickxia coagulans</name>
    <name type="common">Weizmannia coagulans</name>
    <dbReference type="NCBI Taxonomy" id="1398"/>
    <lineage>
        <taxon>Bacteria</taxon>
        <taxon>Bacillati</taxon>
        <taxon>Bacillota</taxon>
        <taxon>Bacilli</taxon>
        <taxon>Bacillales</taxon>
        <taxon>Bacillaceae</taxon>
        <taxon>Heyndrickxia</taxon>
    </lineage>
</organism>
<protein>
    <submittedName>
        <fullName evidence="4">2-deoxy-D-gluconate 3-dehydrogenase</fullName>
    </submittedName>
</protein>
<dbReference type="CDD" id="cd05347">
    <property type="entry name" value="Ga5DH-like_SDR_c"/>
    <property type="match status" value="1"/>
</dbReference>
<evidence type="ECO:0000313" key="4">
    <source>
        <dbReference type="EMBL" id="KWZ81591.1"/>
    </source>
</evidence>
<sequence>MAQEMTDDREFTGQIVFFHHDILDIQFFLVHFNELCPFFIIRMIGGFHMDLDDFTLDFFSLKGKVAVVTGAATGLGQAYAVALAKAGADLYLPVHRSSGEETKSLIEKQGRKAVLVKADLSGKEAAKKVIDGCIETYGKIDILVNNAGIIKRAPLLEYKDEDWENVLDVNLNGVYYLSQAAAKEMAKQKNGKIINVASMLSFQGGKFVPSYTASKHGVAGLTKAFANELSTYNIQVNAIAPGYIETANTAPIRADENRNEEILSRIPAGRWGQPFDLMGAIIFLASPASDYVTGHVLAVDGGWLVR</sequence>
<dbReference type="AlphaFoldDB" id="A0A133KPX0"/>
<dbReference type="NCBIfam" id="NF005559">
    <property type="entry name" value="PRK07231.1"/>
    <property type="match status" value="1"/>
</dbReference>
<dbReference type="Proteomes" id="UP000070376">
    <property type="component" value="Unassembled WGS sequence"/>
</dbReference>
<accession>A0A133KPX0</accession>
<dbReference type="SUPFAM" id="SSF51735">
    <property type="entry name" value="NAD(P)-binding Rossmann-fold domains"/>
    <property type="match status" value="1"/>
</dbReference>
<evidence type="ECO:0000256" key="2">
    <source>
        <dbReference type="ARBA" id="ARBA00023002"/>
    </source>
</evidence>
<feature type="domain" description="Ketoreductase" evidence="3">
    <location>
        <begin position="64"/>
        <end position="232"/>
    </location>
</feature>
<dbReference type="GO" id="GO:0008206">
    <property type="term" value="P:bile acid metabolic process"/>
    <property type="evidence" value="ECO:0007669"/>
    <property type="project" value="UniProtKB-ARBA"/>
</dbReference>
<gene>
    <name evidence="4" type="ORF">HMPREF3213_01969</name>
</gene>
<dbReference type="NCBIfam" id="TIGR01832">
    <property type="entry name" value="kduD"/>
    <property type="match status" value="1"/>
</dbReference>
<dbReference type="PRINTS" id="PR00081">
    <property type="entry name" value="GDHRDH"/>
</dbReference>
<dbReference type="InterPro" id="IPR057326">
    <property type="entry name" value="KR_dom"/>
</dbReference>
<dbReference type="InterPro" id="IPR020904">
    <property type="entry name" value="Sc_DH/Rdtase_CS"/>
</dbReference>
<dbReference type="PROSITE" id="PS00061">
    <property type="entry name" value="ADH_SHORT"/>
    <property type="match status" value="1"/>
</dbReference>
<reference evidence="5" key="1">
    <citation type="submission" date="2016-01" db="EMBL/GenBank/DDBJ databases">
        <authorList>
            <person name="Mitreva M."/>
            <person name="Pepin K.H."/>
            <person name="Mihindukulasuriya K.A."/>
            <person name="Fulton R."/>
            <person name="Fronick C."/>
            <person name="O'Laughlin M."/>
            <person name="Miner T."/>
            <person name="Herter B."/>
            <person name="Rosa B.A."/>
            <person name="Cordes M."/>
            <person name="Tomlinson C."/>
            <person name="Wollam A."/>
            <person name="Palsikar V.B."/>
            <person name="Mardis E.R."/>
            <person name="Wilson R.K."/>
        </authorList>
    </citation>
    <scope>NUCLEOTIDE SEQUENCE [LARGE SCALE GENOMIC DNA]</scope>
    <source>
        <strain evidence="5">GED7749B</strain>
    </source>
</reference>
<keyword evidence="2" id="KW-0560">Oxidoreductase</keyword>
<dbReference type="Pfam" id="PF13561">
    <property type="entry name" value="adh_short_C2"/>
    <property type="match status" value="1"/>
</dbReference>
<dbReference type="PANTHER" id="PTHR42760">
    <property type="entry name" value="SHORT-CHAIN DEHYDROGENASES/REDUCTASES FAMILY MEMBER"/>
    <property type="match status" value="1"/>
</dbReference>
<evidence type="ECO:0000313" key="5">
    <source>
        <dbReference type="Proteomes" id="UP000070376"/>
    </source>
</evidence>